<evidence type="ECO:0000256" key="10">
    <source>
        <dbReference type="ARBA" id="ARBA00041300"/>
    </source>
</evidence>
<feature type="region of interest" description="Disordered" evidence="14">
    <location>
        <begin position="634"/>
        <end position="665"/>
    </location>
</feature>
<evidence type="ECO:0000256" key="13">
    <source>
        <dbReference type="ARBA" id="ARBA00043009"/>
    </source>
</evidence>
<feature type="compositionally biased region" description="Low complexity" evidence="14">
    <location>
        <begin position="253"/>
        <end position="271"/>
    </location>
</feature>
<sequence length="665" mass="73791">MDKDSSINALFGAGPPFSRRDLLASMTALTAQYLLSQPFKNKQSAALPPIANGTKQREQTDHKLEFVPGGLLKPPELPASVIRLVPGSSRPRITFPDSKHKGSSSASLSNAASCSKLNGTKKINAPTVFKAASMPSLVKYPAEDEDPSSPETSEPTSGSSSSAPSGGTTPESITAALTSVPSPSTPVAEQTQDESSDDDVDLHPLLPTADRKIKKRVEVKTLPLTPKKEPQTPVKSTTPKLIGPVLPPGYKLPSTPCSPVKSSPSTSASLLVKKKEKERKSSEEPSSSATEPKSLKRKRLLSAQGEHEALYPVVESRVASMSSWRGCKIIQGQSSLKGLYNPHNNCFLNSVLQSVMHIPQFTRYILEHHQKDSSKCFGNYCLICALKGHFHRSLRQQSSANWINKYIDDIFPNHITGHQEDAHEMLLFLLDAIDRQQQRLNRSQHGKFSSIIEQVFDGKVRCEYTCEKCRNKSTCYEPVRGLSVELPRNANHPLTMNGVLKDYFRDEKISGYDCRSCKQRSVAVKRTRVLTAPNVLIIQLKRFIRFSKNSISVHPCETMDLSYVMHHNEPTRYTLLGFIKHLGGSQSSGHYTATMLGFDGQSSFLFDDESHRPLQFPNRSKPSQPYILFYAKQQDKSTVSSNSRTHFTQSTPHKRPFAPYRGDRD</sequence>
<dbReference type="SUPFAM" id="SSF54001">
    <property type="entry name" value="Cysteine proteinases"/>
    <property type="match status" value="1"/>
</dbReference>
<comment type="catalytic activity">
    <reaction evidence="1">
        <text>Thiol-dependent hydrolysis of ester, thioester, amide, peptide and isopeptide bonds formed by the C-terminal Gly of ubiquitin (a 76-residue protein attached to proteins as an intracellular targeting signal).</text>
        <dbReference type="EC" id="3.4.19.12"/>
    </reaction>
</comment>
<evidence type="ECO:0000256" key="14">
    <source>
        <dbReference type="SAM" id="MobiDB-lite"/>
    </source>
</evidence>
<evidence type="ECO:0000256" key="12">
    <source>
        <dbReference type="ARBA" id="ARBA00042420"/>
    </source>
</evidence>
<evidence type="ECO:0000256" key="8">
    <source>
        <dbReference type="ARBA" id="ARBA00022807"/>
    </source>
</evidence>
<feature type="region of interest" description="Disordered" evidence="14">
    <location>
        <begin position="88"/>
        <end position="112"/>
    </location>
</feature>
<dbReference type="InterPro" id="IPR050164">
    <property type="entry name" value="Peptidase_C19"/>
</dbReference>
<dbReference type="GO" id="GO:0004843">
    <property type="term" value="F:cysteine-type deubiquitinase activity"/>
    <property type="evidence" value="ECO:0007669"/>
    <property type="project" value="UniProtKB-EC"/>
</dbReference>
<keyword evidence="6" id="KW-0833">Ubl conjugation pathway</keyword>
<comment type="subcellular location">
    <subcellularLocation>
        <location evidence="2">Nucleus</location>
        <location evidence="2">Nucleolus</location>
    </subcellularLocation>
</comment>
<dbReference type="PROSITE" id="PS50235">
    <property type="entry name" value="USP_3"/>
    <property type="match status" value="1"/>
</dbReference>
<comment type="similarity">
    <text evidence="3">Belongs to the peptidase C19 family.</text>
</comment>
<proteinExistence type="inferred from homology"/>
<dbReference type="AlphaFoldDB" id="A0A7E4ZVG6"/>
<feature type="domain" description="USP" evidence="15">
    <location>
        <begin position="337"/>
        <end position="633"/>
    </location>
</feature>
<evidence type="ECO:0000256" key="11">
    <source>
        <dbReference type="ARBA" id="ARBA00042154"/>
    </source>
</evidence>
<keyword evidence="8" id="KW-0788">Thiol protease</keyword>
<feature type="compositionally biased region" description="Low complexity" evidence="14">
    <location>
        <begin position="149"/>
        <end position="172"/>
    </location>
</feature>
<evidence type="ECO:0000313" key="17">
    <source>
        <dbReference type="WBParaSite" id="Pan_g20029.t1"/>
    </source>
</evidence>
<evidence type="ECO:0000256" key="1">
    <source>
        <dbReference type="ARBA" id="ARBA00000707"/>
    </source>
</evidence>
<dbReference type="PANTHER" id="PTHR24006">
    <property type="entry name" value="UBIQUITIN CARBOXYL-TERMINAL HYDROLASE"/>
    <property type="match status" value="1"/>
</dbReference>
<keyword evidence="16" id="KW-1185">Reference proteome</keyword>
<feature type="compositionally biased region" description="Polar residues" evidence="14">
    <location>
        <begin position="636"/>
        <end position="651"/>
    </location>
</feature>
<dbReference type="InterPro" id="IPR018200">
    <property type="entry name" value="USP_CS"/>
</dbReference>
<keyword evidence="7" id="KW-0378">Hydrolase</keyword>
<dbReference type="EC" id="3.4.19.12" evidence="4"/>
<dbReference type="Pfam" id="PF00443">
    <property type="entry name" value="UCH"/>
    <property type="match status" value="1"/>
</dbReference>
<dbReference type="GO" id="GO:0016579">
    <property type="term" value="P:protein deubiquitination"/>
    <property type="evidence" value="ECO:0007669"/>
    <property type="project" value="InterPro"/>
</dbReference>
<dbReference type="GO" id="GO:0005829">
    <property type="term" value="C:cytosol"/>
    <property type="evidence" value="ECO:0007669"/>
    <property type="project" value="TreeGrafter"/>
</dbReference>
<dbReference type="Proteomes" id="UP000492821">
    <property type="component" value="Unassembled WGS sequence"/>
</dbReference>
<reference evidence="16" key="1">
    <citation type="journal article" date="2013" name="Genetics">
        <title>The draft genome and transcriptome of Panagrellus redivivus are shaped by the harsh demands of a free-living lifestyle.</title>
        <authorList>
            <person name="Srinivasan J."/>
            <person name="Dillman A.R."/>
            <person name="Macchietto M.G."/>
            <person name="Heikkinen L."/>
            <person name="Lakso M."/>
            <person name="Fracchia K.M."/>
            <person name="Antoshechkin I."/>
            <person name="Mortazavi A."/>
            <person name="Wong G."/>
            <person name="Sternberg P.W."/>
        </authorList>
    </citation>
    <scope>NUCLEOTIDE SEQUENCE [LARGE SCALE GENOMIC DNA]</scope>
    <source>
        <strain evidence="16">MT8872</strain>
    </source>
</reference>
<feature type="compositionally biased region" description="Polar residues" evidence="14">
    <location>
        <begin position="175"/>
        <end position="190"/>
    </location>
</feature>
<evidence type="ECO:0000256" key="3">
    <source>
        <dbReference type="ARBA" id="ARBA00009085"/>
    </source>
</evidence>
<feature type="compositionally biased region" description="Basic and acidic residues" evidence="14">
    <location>
        <begin position="273"/>
        <end position="283"/>
    </location>
</feature>
<dbReference type="InterPro" id="IPR001394">
    <property type="entry name" value="Peptidase_C19_UCH"/>
</dbReference>
<evidence type="ECO:0000256" key="7">
    <source>
        <dbReference type="ARBA" id="ARBA00022801"/>
    </source>
</evidence>
<dbReference type="InterPro" id="IPR028889">
    <property type="entry name" value="USP"/>
</dbReference>
<evidence type="ECO:0000259" key="15">
    <source>
        <dbReference type="PROSITE" id="PS50235"/>
    </source>
</evidence>
<accession>A0A7E4ZVG6</accession>
<evidence type="ECO:0000256" key="6">
    <source>
        <dbReference type="ARBA" id="ARBA00022786"/>
    </source>
</evidence>
<evidence type="ECO:0000256" key="5">
    <source>
        <dbReference type="ARBA" id="ARBA00022670"/>
    </source>
</evidence>
<reference evidence="17" key="2">
    <citation type="submission" date="2020-10" db="UniProtKB">
        <authorList>
            <consortium name="WormBaseParasite"/>
        </authorList>
    </citation>
    <scope>IDENTIFICATION</scope>
</reference>
<feature type="compositionally biased region" description="Acidic residues" evidence="14">
    <location>
        <begin position="191"/>
        <end position="200"/>
    </location>
</feature>
<dbReference type="GO" id="GO:0005730">
    <property type="term" value="C:nucleolus"/>
    <property type="evidence" value="ECO:0007669"/>
    <property type="project" value="UniProtKB-SubCell"/>
</dbReference>
<dbReference type="WBParaSite" id="Pan_g20029.t1">
    <property type="protein sequence ID" value="Pan_g20029.t1"/>
    <property type="gene ID" value="Pan_g20029"/>
</dbReference>
<evidence type="ECO:0000256" key="4">
    <source>
        <dbReference type="ARBA" id="ARBA00012759"/>
    </source>
</evidence>
<dbReference type="Gene3D" id="3.90.70.10">
    <property type="entry name" value="Cysteine proteinases"/>
    <property type="match status" value="1"/>
</dbReference>
<organism evidence="16 17">
    <name type="scientific">Panagrellus redivivus</name>
    <name type="common">Microworm</name>
    <dbReference type="NCBI Taxonomy" id="6233"/>
    <lineage>
        <taxon>Eukaryota</taxon>
        <taxon>Metazoa</taxon>
        <taxon>Ecdysozoa</taxon>
        <taxon>Nematoda</taxon>
        <taxon>Chromadorea</taxon>
        <taxon>Rhabditida</taxon>
        <taxon>Tylenchina</taxon>
        <taxon>Panagrolaimomorpha</taxon>
        <taxon>Panagrolaimoidea</taxon>
        <taxon>Panagrolaimidae</taxon>
        <taxon>Panagrellus</taxon>
    </lineage>
</organism>
<dbReference type="PANTHER" id="PTHR24006:SF758">
    <property type="entry name" value="UBIQUITIN CARBOXYL-TERMINAL HYDROLASE 36"/>
    <property type="match status" value="1"/>
</dbReference>
<protein>
    <recommendedName>
        <fullName evidence="9">Ubiquitin carboxyl-terminal hydrolase 36</fullName>
        <ecNumber evidence="4">3.4.19.12</ecNumber>
    </recommendedName>
    <alternativeName>
        <fullName evidence="12">Deubiquitinating enzyme 36</fullName>
    </alternativeName>
    <alternativeName>
        <fullName evidence="11">Protein scrawny</fullName>
    </alternativeName>
    <alternativeName>
        <fullName evidence="10">Ubiquitin thioesterase 36</fullName>
    </alternativeName>
    <alternativeName>
        <fullName evidence="13">Ubiquitin-specific-processing protease 36</fullName>
    </alternativeName>
</protein>
<evidence type="ECO:0000256" key="9">
    <source>
        <dbReference type="ARBA" id="ARBA00039432"/>
    </source>
</evidence>
<dbReference type="PROSITE" id="PS00973">
    <property type="entry name" value="USP_2"/>
    <property type="match status" value="1"/>
</dbReference>
<feature type="compositionally biased region" description="Low complexity" evidence="14">
    <location>
        <begin position="103"/>
        <end position="112"/>
    </location>
</feature>
<feature type="region of interest" description="Disordered" evidence="14">
    <location>
        <begin position="140"/>
        <end position="297"/>
    </location>
</feature>
<dbReference type="InterPro" id="IPR038765">
    <property type="entry name" value="Papain-like_cys_pep_sf"/>
</dbReference>
<dbReference type="GO" id="GO:0042981">
    <property type="term" value="P:regulation of apoptotic process"/>
    <property type="evidence" value="ECO:0007669"/>
    <property type="project" value="TreeGrafter"/>
</dbReference>
<name>A0A7E4ZVG6_PANRE</name>
<evidence type="ECO:0000313" key="16">
    <source>
        <dbReference type="Proteomes" id="UP000492821"/>
    </source>
</evidence>
<evidence type="ECO:0000256" key="2">
    <source>
        <dbReference type="ARBA" id="ARBA00004604"/>
    </source>
</evidence>
<keyword evidence="5" id="KW-0645">Protease</keyword>
<dbReference type="GO" id="GO:0006508">
    <property type="term" value="P:proteolysis"/>
    <property type="evidence" value="ECO:0007669"/>
    <property type="project" value="UniProtKB-KW"/>
</dbReference>